<evidence type="ECO:0000313" key="2">
    <source>
        <dbReference type="EMBL" id="GAT31343.1"/>
    </source>
</evidence>
<accession>A0A146G3B9</accession>
<dbReference type="EMBL" id="BCWF01000042">
    <property type="protein sequence ID" value="GAT31343.1"/>
    <property type="molecule type" value="Genomic_DNA"/>
</dbReference>
<evidence type="ECO:0000313" key="4">
    <source>
        <dbReference type="Proteomes" id="UP000661280"/>
    </source>
</evidence>
<dbReference type="EMBL" id="AP024429">
    <property type="protein sequence ID" value="BCS00363.1"/>
    <property type="molecule type" value="Genomic_DNA"/>
</dbReference>
<reference evidence="1" key="3">
    <citation type="submission" date="2021-01" db="EMBL/GenBank/DDBJ databases">
        <authorList>
            <consortium name="Aspergillus luchuensis mut. kawachii IFO 4304 genome sequencing consortium"/>
            <person name="Kazuki M."/>
            <person name="Futagami T."/>
        </authorList>
    </citation>
    <scope>NUCLEOTIDE SEQUENCE</scope>
    <source>
        <strain evidence="1">IFO 4308</strain>
    </source>
</reference>
<evidence type="ECO:0000313" key="1">
    <source>
        <dbReference type="EMBL" id="BCS00363.1"/>
    </source>
</evidence>
<proteinExistence type="predicted"/>
<reference evidence="3" key="2">
    <citation type="submission" date="2016-02" db="EMBL/GenBank/DDBJ databases">
        <title>Genome sequencing of Aspergillus luchuensis NBRC 4314.</title>
        <authorList>
            <person name="Yamada O."/>
        </authorList>
    </citation>
    <scope>NUCLEOTIDE SEQUENCE [LARGE SCALE GENOMIC DNA]</scope>
    <source>
        <strain evidence="3">RIB 2604</strain>
    </source>
</reference>
<evidence type="ECO:0000313" key="3">
    <source>
        <dbReference type="Proteomes" id="UP000075230"/>
    </source>
</evidence>
<reference evidence="2 3" key="1">
    <citation type="journal article" date="2016" name="DNA Res.">
        <title>Genome sequence of Aspergillus luchuensis NBRC 4314.</title>
        <authorList>
            <person name="Yamada O."/>
            <person name="Machida M."/>
            <person name="Hosoyama A."/>
            <person name="Goto M."/>
            <person name="Takahashi T."/>
            <person name="Futagami T."/>
            <person name="Yamagata Y."/>
            <person name="Takeuchi M."/>
            <person name="Kobayashi T."/>
            <person name="Koike H."/>
            <person name="Abe K."/>
            <person name="Asai K."/>
            <person name="Arita M."/>
            <person name="Fujita N."/>
            <person name="Fukuda K."/>
            <person name="Higa K."/>
            <person name="Horikawa H."/>
            <person name="Ishikawa T."/>
            <person name="Jinno K."/>
            <person name="Kato Y."/>
            <person name="Kirimura K."/>
            <person name="Mizutani O."/>
            <person name="Nakasone K."/>
            <person name="Sano M."/>
            <person name="Shiraishi Y."/>
            <person name="Tsukahara M."/>
            <person name="Gomi K."/>
        </authorList>
    </citation>
    <scope>NUCLEOTIDE SEQUENCE [LARGE SCALE GENOMIC DNA]</scope>
    <source>
        <strain evidence="2 3">RIB 2604</strain>
    </source>
</reference>
<protein>
    <submittedName>
        <fullName evidence="2">BrlA</fullName>
    </submittedName>
</protein>
<dbReference type="AlphaFoldDB" id="A0A146G3B9"/>
<name>A0A146G3B9_ASPKA</name>
<dbReference type="RefSeq" id="XP_041544125.1">
    <property type="nucleotide sequence ID" value="XM_041690552.1"/>
</dbReference>
<keyword evidence="4" id="KW-1185">Reference proteome</keyword>
<dbReference type="Proteomes" id="UP000661280">
    <property type="component" value="Chromosome 5"/>
</dbReference>
<dbReference type="Proteomes" id="UP000075230">
    <property type="component" value="Unassembled WGS sequence"/>
</dbReference>
<dbReference type="KEGG" id="aluc:AKAW2_50704S"/>
<reference evidence="1" key="4">
    <citation type="submission" date="2021-02" db="EMBL/GenBank/DDBJ databases">
        <title>Aspergillus luchuensis mut. kawachii IFO 4304 genome sequence.</title>
        <authorList>
            <person name="Mori K."/>
            <person name="Kadooka C."/>
            <person name="Goto M."/>
            <person name="Futagami T."/>
        </authorList>
    </citation>
    <scope>NUCLEOTIDE SEQUENCE</scope>
    <source>
        <strain evidence="1">IFO 4308</strain>
    </source>
</reference>
<dbReference type="OrthoDB" id="10511397at2759"/>
<organism evidence="2 3">
    <name type="scientific">Aspergillus kawachii</name>
    <name type="common">White koji mold</name>
    <name type="synonym">Aspergillus awamori var. kawachi</name>
    <dbReference type="NCBI Taxonomy" id="1069201"/>
    <lineage>
        <taxon>Eukaryota</taxon>
        <taxon>Fungi</taxon>
        <taxon>Dikarya</taxon>
        <taxon>Ascomycota</taxon>
        <taxon>Pezizomycotina</taxon>
        <taxon>Eurotiomycetes</taxon>
        <taxon>Eurotiomycetidae</taxon>
        <taxon>Eurotiales</taxon>
        <taxon>Aspergillaceae</taxon>
        <taxon>Aspergillus</taxon>
        <taxon>Aspergillus subgen. Circumdati</taxon>
    </lineage>
</organism>
<gene>
    <name evidence="1" type="ORF">AKAW2_50704S</name>
    <name evidence="2" type="ORF">RIB2604_04300740</name>
</gene>
<sequence length="121" mass="13490">MNGPVDTPRAPVMEYSPGCEFHRADQQHIRRQMSVSIEVFICWPGCSYDTRQLLLFSVGCKAGRKGQQHILGVDDTWYPTQDTQTDVDEEITAASGAHEDTHEGEEEGDDDFAAAAVVRFD</sequence>
<dbReference type="GeneID" id="64961684"/>